<evidence type="ECO:0000313" key="3">
    <source>
        <dbReference type="Proteomes" id="UP000274843"/>
    </source>
</evidence>
<dbReference type="InterPro" id="IPR026467">
    <property type="entry name" value="Ser/Gly_Cys_C_dom"/>
</dbReference>
<evidence type="ECO:0000256" key="1">
    <source>
        <dbReference type="SAM" id="Phobius"/>
    </source>
</evidence>
<accession>A0A3N2H2Z3</accession>
<dbReference type="RefSeq" id="WP_123685593.1">
    <property type="nucleotide sequence ID" value="NZ_RKHY01000001.1"/>
</dbReference>
<dbReference type="Proteomes" id="UP000274843">
    <property type="component" value="Unassembled WGS sequence"/>
</dbReference>
<keyword evidence="1" id="KW-1133">Transmembrane helix</keyword>
<dbReference type="AlphaFoldDB" id="A0A3N2H2Z3"/>
<keyword evidence="1" id="KW-0812">Transmembrane</keyword>
<proteinExistence type="predicted"/>
<keyword evidence="1" id="KW-0472">Membrane</keyword>
<organism evidence="2 3">
    <name type="scientific">Amycolatopsis thermoflava</name>
    <dbReference type="NCBI Taxonomy" id="84480"/>
    <lineage>
        <taxon>Bacteria</taxon>
        <taxon>Bacillati</taxon>
        <taxon>Actinomycetota</taxon>
        <taxon>Actinomycetes</taxon>
        <taxon>Pseudonocardiales</taxon>
        <taxon>Pseudonocardiaceae</taxon>
        <taxon>Amycolatopsis</taxon>
        <taxon>Amycolatopsis methanolica group</taxon>
    </lineage>
</organism>
<protein>
    <submittedName>
        <fullName evidence="2">Uncharacterized protein (TIGR04222 family)</fullName>
    </submittedName>
</protein>
<dbReference type="GeneID" id="301846986"/>
<dbReference type="EMBL" id="RKHY01000001">
    <property type="protein sequence ID" value="ROS43293.1"/>
    <property type="molecule type" value="Genomic_DNA"/>
</dbReference>
<name>A0A3N2H2Z3_9PSEU</name>
<feature type="transmembrane region" description="Helical" evidence="1">
    <location>
        <begin position="153"/>
        <end position="185"/>
    </location>
</feature>
<sequence length="238" mass="24883">MGAYWGLSAQEFAALYAALVLVPPVVRLLGPALLRYRRVRPGAERVTAVELAVLAGGPDRAVDLVLADLVRRRWIRVDSGGRLTTATTRPPGEPLAVAVVLAVSFWRGLATARTLRLHLADSPQIGEVVRGLAARGLVVPPGDVCGIRIACRVLLVGVVVSTFLGGYAVAAIPVMLAGVLVLGAAELVPSPRRTVAGSRLLHGATVLGTATGPRPSNGQVPGWIRRWRGGWSGDPGGR</sequence>
<keyword evidence="3" id="KW-1185">Reference proteome</keyword>
<dbReference type="NCBIfam" id="TIGR04222">
    <property type="entry name" value="near_uncomplex"/>
    <property type="match status" value="1"/>
</dbReference>
<reference evidence="2 3" key="1">
    <citation type="submission" date="2018-11" db="EMBL/GenBank/DDBJ databases">
        <title>Sequencing the genomes of 1000 actinobacteria strains.</title>
        <authorList>
            <person name="Klenk H.-P."/>
        </authorList>
    </citation>
    <scope>NUCLEOTIDE SEQUENCE [LARGE SCALE GENOMIC DNA]</scope>
    <source>
        <strain evidence="2 3">DSM 44348</strain>
    </source>
</reference>
<feature type="transmembrane region" description="Helical" evidence="1">
    <location>
        <begin position="12"/>
        <end position="30"/>
    </location>
</feature>
<gene>
    <name evidence="2" type="ORF">EDD35_5698</name>
</gene>
<comment type="caution">
    <text evidence="2">The sequence shown here is derived from an EMBL/GenBank/DDBJ whole genome shotgun (WGS) entry which is preliminary data.</text>
</comment>
<evidence type="ECO:0000313" key="2">
    <source>
        <dbReference type="EMBL" id="ROS43293.1"/>
    </source>
</evidence>